<evidence type="ECO:0000313" key="1">
    <source>
        <dbReference type="EMBL" id="PRY82919.1"/>
    </source>
</evidence>
<dbReference type="Proteomes" id="UP000238392">
    <property type="component" value="Unassembled WGS sequence"/>
</dbReference>
<protein>
    <submittedName>
        <fullName evidence="1">Uncharacterized protein</fullName>
    </submittedName>
</protein>
<organism evidence="1 2">
    <name type="scientific">Donghicola tyrosinivorans</name>
    <dbReference type="NCBI Taxonomy" id="1652492"/>
    <lineage>
        <taxon>Bacteria</taxon>
        <taxon>Pseudomonadati</taxon>
        <taxon>Pseudomonadota</taxon>
        <taxon>Alphaproteobacteria</taxon>
        <taxon>Rhodobacterales</taxon>
        <taxon>Roseobacteraceae</taxon>
        <taxon>Donghicola</taxon>
    </lineage>
</organism>
<dbReference type="EMBL" id="PVTQ01000037">
    <property type="protein sequence ID" value="PRY82919.1"/>
    <property type="molecule type" value="Genomic_DNA"/>
</dbReference>
<comment type="caution">
    <text evidence="1">The sequence shown here is derived from an EMBL/GenBank/DDBJ whole genome shotgun (WGS) entry which is preliminary data.</text>
</comment>
<keyword evidence="2" id="KW-1185">Reference proteome</keyword>
<dbReference type="AlphaFoldDB" id="A0A2T0W8B2"/>
<proteinExistence type="predicted"/>
<accession>A0A2T0W8B2</accession>
<sequence>MHKVFQGFSRFGIRAILAEYGHTPRVEGVPQSDRSQTGIGRQDGIMILRLLSDLVLIEPLGEHAPDDFRARR</sequence>
<reference evidence="1 2" key="1">
    <citation type="submission" date="2018-03" db="EMBL/GenBank/DDBJ databases">
        <title>Genomic Encyclopedia of Archaeal and Bacterial Type Strains, Phase II (KMG-II): from individual species to whole genera.</title>
        <authorList>
            <person name="Goeker M."/>
        </authorList>
    </citation>
    <scope>NUCLEOTIDE SEQUENCE [LARGE SCALE GENOMIC DNA]</scope>
    <source>
        <strain evidence="1 2">DSM 100212</strain>
    </source>
</reference>
<name>A0A2T0W8B2_9RHOB</name>
<evidence type="ECO:0000313" key="2">
    <source>
        <dbReference type="Proteomes" id="UP000238392"/>
    </source>
</evidence>
<gene>
    <name evidence="1" type="ORF">CLV74_1376</name>
</gene>